<dbReference type="EMBL" id="VGJX01000707">
    <property type="protein sequence ID" value="MBM3275756.1"/>
    <property type="molecule type" value="Genomic_DNA"/>
</dbReference>
<comment type="caution">
    <text evidence="5">The sequence shown here is derived from an EMBL/GenBank/DDBJ whole genome shotgun (WGS) entry which is preliminary data.</text>
</comment>
<evidence type="ECO:0000256" key="3">
    <source>
        <dbReference type="SAM" id="Phobius"/>
    </source>
</evidence>
<proteinExistence type="predicted"/>
<evidence type="ECO:0000313" key="6">
    <source>
        <dbReference type="Proteomes" id="UP000703893"/>
    </source>
</evidence>
<dbReference type="GO" id="GO:0003841">
    <property type="term" value="F:1-acylglycerol-3-phosphate O-acyltransferase activity"/>
    <property type="evidence" value="ECO:0007669"/>
    <property type="project" value="TreeGrafter"/>
</dbReference>
<name>A0A937X474_9BACT</name>
<sequence>MRTAWSAWCAVVMALWCVIMVPAIIAGLTFLPRDWVFKYATGSVKIAFALMRVRVRVHGRENWNVREPYVLMGNHVNLLDPFTFACAFERYFVAIEKRENFKVPFYGWLMMRWGNIPIDRSDRTEAIRTMAVATKDFASDAWIVVLPEGTRTRNGKLGPFKKGGFHMALSSGVRIAPFTQVGAWDVMCTGKGKWRVHAGTIDLYLHPPIDASNWGSDRLDELMATVRNVIAAPLGEAEPVRELAAVH</sequence>
<keyword evidence="3" id="KW-0472">Membrane</keyword>
<evidence type="ECO:0000313" key="5">
    <source>
        <dbReference type="EMBL" id="MBM3275756.1"/>
    </source>
</evidence>
<evidence type="ECO:0000259" key="4">
    <source>
        <dbReference type="SMART" id="SM00563"/>
    </source>
</evidence>
<keyword evidence="1" id="KW-0808">Transferase</keyword>
<dbReference type="Pfam" id="PF01553">
    <property type="entry name" value="Acyltransferase"/>
    <property type="match status" value="1"/>
</dbReference>
<keyword evidence="3" id="KW-0812">Transmembrane</keyword>
<evidence type="ECO:0000256" key="1">
    <source>
        <dbReference type="ARBA" id="ARBA00022679"/>
    </source>
</evidence>
<dbReference type="AlphaFoldDB" id="A0A937X474"/>
<dbReference type="GO" id="GO:0006654">
    <property type="term" value="P:phosphatidic acid biosynthetic process"/>
    <property type="evidence" value="ECO:0007669"/>
    <property type="project" value="TreeGrafter"/>
</dbReference>
<dbReference type="InterPro" id="IPR002123">
    <property type="entry name" value="Plipid/glycerol_acylTrfase"/>
</dbReference>
<dbReference type="CDD" id="cd07989">
    <property type="entry name" value="LPLAT_AGPAT-like"/>
    <property type="match status" value="1"/>
</dbReference>
<keyword evidence="3" id="KW-1133">Transmembrane helix</keyword>
<reference evidence="5 6" key="1">
    <citation type="submission" date="2019-03" db="EMBL/GenBank/DDBJ databases">
        <title>Lake Tanganyika Metagenome-Assembled Genomes (MAGs).</title>
        <authorList>
            <person name="Tran P."/>
        </authorList>
    </citation>
    <scope>NUCLEOTIDE SEQUENCE [LARGE SCALE GENOMIC DNA]</scope>
    <source>
        <strain evidence="5">K_DeepCast_65m_m2_236</strain>
    </source>
</reference>
<dbReference type="SMART" id="SM00563">
    <property type="entry name" value="PlsC"/>
    <property type="match status" value="1"/>
</dbReference>
<organism evidence="5 6">
    <name type="scientific">Candidatus Tanganyikabacteria bacterium</name>
    <dbReference type="NCBI Taxonomy" id="2961651"/>
    <lineage>
        <taxon>Bacteria</taxon>
        <taxon>Bacillati</taxon>
        <taxon>Candidatus Sericytochromatia</taxon>
        <taxon>Candidatus Tanganyikabacteria</taxon>
    </lineage>
</organism>
<feature type="domain" description="Phospholipid/glycerol acyltransferase" evidence="4">
    <location>
        <begin position="69"/>
        <end position="183"/>
    </location>
</feature>
<dbReference type="PANTHER" id="PTHR10434">
    <property type="entry name" value="1-ACYL-SN-GLYCEROL-3-PHOSPHATE ACYLTRANSFERASE"/>
    <property type="match status" value="1"/>
</dbReference>
<accession>A0A937X474</accession>
<feature type="transmembrane region" description="Helical" evidence="3">
    <location>
        <begin position="7"/>
        <end position="30"/>
    </location>
</feature>
<dbReference type="Proteomes" id="UP000703893">
    <property type="component" value="Unassembled WGS sequence"/>
</dbReference>
<dbReference type="PANTHER" id="PTHR10434:SF11">
    <property type="entry name" value="1-ACYL-SN-GLYCEROL-3-PHOSPHATE ACYLTRANSFERASE"/>
    <property type="match status" value="1"/>
</dbReference>
<keyword evidence="2 5" id="KW-0012">Acyltransferase</keyword>
<protein>
    <submittedName>
        <fullName evidence="5">1-acyl-sn-glycerol-3-phosphate acyltransferase</fullName>
    </submittedName>
</protein>
<dbReference type="SUPFAM" id="SSF69593">
    <property type="entry name" value="Glycerol-3-phosphate (1)-acyltransferase"/>
    <property type="match status" value="1"/>
</dbReference>
<evidence type="ECO:0000256" key="2">
    <source>
        <dbReference type="ARBA" id="ARBA00023315"/>
    </source>
</evidence>
<gene>
    <name evidence="5" type="ORF">FJZ00_11425</name>
</gene>